<evidence type="ECO:0000313" key="1">
    <source>
        <dbReference type="EMBL" id="KKL97629.1"/>
    </source>
</evidence>
<gene>
    <name evidence="1" type="ORF">LCGC14_1832570</name>
</gene>
<name>A0A0F9GFK0_9ZZZZ</name>
<comment type="caution">
    <text evidence="1">The sequence shown here is derived from an EMBL/GenBank/DDBJ whole genome shotgun (WGS) entry which is preliminary data.</text>
</comment>
<accession>A0A0F9GFK0</accession>
<protein>
    <submittedName>
        <fullName evidence="1">Uncharacterized protein</fullName>
    </submittedName>
</protein>
<dbReference type="EMBL" id="LAZR01018122">
    <property type="protein sequence ID" value="KKL97629.1"/>
    <property type="molecule type" value="Genomic_DNA"/>
</dbReference>
<reference evidence="1" key="1">
    <citation type="journal article" date="2015" name="Nature">
        <title>Complex archaea that bridge the gap between prokaryotes and eukaryotes.</title>
        <authorList>
            <person name="Spang A."/>
            <person name="Saw J.H."/>
            <person name="Jorgensen S.L."/>
            <person name="Zaremba-Niedzwiedzka K."/>
            <person name="Martijn J."/>
            <person name="Lind A.E."/>
            <person name="van Eijk R."/>
            <person name="Schleper C."/>
            <person name="Guy L."/>
            <person name="Ettema T.J."/>
        </authorList>
    </citation>
    <scope>NUCLEOTIDE SEQUENCE</scope>
</reference>
<organism evidence="1">
    <name type="scientific">marine sediment metagenome</name>
    <dbReference type="NCBI Taxonomy" id="412755"/>
    <lineage>
        <taxon>unclassified sequences</taxon>
        <taxon>metagenomes</taxon>
        <taxon>ecological metagenomes</taxon>
    </lineage>
</organism>
<dbReference type="AlphaFoldDB" id="A0A0F9GFK0"/>
<proteinExistence type="predicted"/>
<sequence>MGARKLRTIEEANKLRADSFTMYTSTIEPRYIGTSIVSPFGGEILEDVSWRCGGKISIKCSETGRLGTMQTDKTIRAIIEDVSWDE</sequence>